<feature type="compositionally biased region" description="Basic and acidic residues" evidence="1">
    <location>
        <begin position="12"/>
        <end position="21"/>
    </location>
</feature>
<dbReference type="AlphaFoldDB" id="V9DK48"/>
<proteinExistence type="predicted"/>
<dbReference type="RefSeq" id="XP_008724566.1">
    <property type="nucleotide sequence ID" value="XM_008726344.1"/>
</dbReference>
<accession>V9DK48</accession>
<dbReference type="InterPro" id="IPR037651">
    <property type="entry name" value="Swc3"/>
</dbReference>
<dbReference type="OrthoDB" id="5338195at2759"/>
<feature type="region of interest" description="Disordered" evidence="1">
    <location>
        <begin position="205"/>
        <end position="332"/>
    </location>
</feature>
<feature type="compositionally biased region" description="Basic and acidic residues" evidence="1">
    <location>
        <begin position="369"/>
        <end position="378"/>
    </location>
</feature>
<dbReference type="PANTHER" id="PTHR28108">
    <property type="entry name" value="SWR1-COMPLEX PROTEIN 3"/>
    <property type="match status" value="1"/>
</dbReference>
<organism evidence="3 4">
    <name type="scientific">Cladophialophora carrionii CBS 160.54</name>
    <dbReference type="NCBI Taxonomy" id="1279043"/>
    <lineage>
        <taxon>Eukaryota</taxon>
        <taxon>Fungi</taxon>
        <taxon>Dikarya</taxon>
        <taxon>Ascomycota</taxon>
        <taxon>Pezizomycotina</taxon>
        <taxon>Eurotiomycetes</taxon>
        <taxon>Chaetothyriomycetidae</taxon>
        <taxon>Chaetothyriales</taxon>
        <taxon>Herpotrichiellaceae</taxon>
        <taxon>Cladophialophora</taxon>
    </lineage>
</organism>
<sequence>MADVTPQKRTLPARERRESAAKRRALSPAQPPSSTSTPADQKPSTAASTPAPGRKTGYTRGPYKKRASLIQAQTPASGSRSSPSVSTSGDALPTRVMAHKPLPATKEKQPSKLSVKEYQSIAESTILAASLYQSRIQWLYNGIFQKYYVKKRKGVEVPPNNPDVKSMQRLGPATIIVEPHTFDVIFYAVKDATVPPPYQRHANQHTVKQMGPPGHPPPYTGLPPQAPYQQPQTPPTVSNRPSATVPPIPAQSAPTQRPTPPKPTEDGALEGPGKHEDKAHPTSAGLPAAQTPNAGQNQAPQPGPKPSPAAPAKGSTQDPVIQMLAARAASDPQLKELMKIVATSRASPEQLKEFQSHIDEFNEVIRRQEAARVAKKEGPPSQPSSTKPVPEASQPSPDMPSKPATPSSPAAPAATMPLTQPAVQNAPQMQPRQSAPAATPAGPPPAPGALPGVVHTFPNPPAPVGRGGPLAGYVGYPAPPPGRPESFIKHIVLEFTSVPAGGLAACPDRWLFPEHAVLDMRPNGLDMICSFLVELQGSQIMSRAGAEPSAGKGETEGKWQADQEYYQPVTMTVKARDHKIIQTIAKAAKTLPAVQEYMKEVMSKKQRAPVEYLVHRLPRERSHVGADGTETGFVDSGVDLGSDSASDDDELKDWYGI</sequence>
<dbReference type="GeneID" id="19988846"/>
<protein>
    <recommendedName>
        <fullName evidence="2">SWR1-complex protein 3 domain-containing protein</fullName>
    </recommendedName>
</protein>
<name>V9DK48_9EURO</name>
<evidence type="ECO:0000313" key="3">
    <source>
        <dbReference type="EMBL" id="ETI26693.1"/>
    </source>
</evidence>
<dbReference type="HOGENOM" id="CLU_013601_1_0_1"/>
<evidence type="ECO:0000259" key="2">
    <source>
        <dbReference type="Pfam" id="PF24707"/>
    </source>
</evidence>
<dbReference type="EMBL" id="KB822701">
    <property type="protein sequence ID" value="ETI26693.1"/>
    <property type="molecule type" value="Genomic_DNA"/>
</dbReference>
<feature type="domain" description="SWR1-complex protein 3" evidence="2">
    <location>
        <begin position="100"/>
        <end position="192"/>
    </location>
</feature>
<dbReference type="VEuPathDB" id="FungiDB:G647_10353"/>
<gene>
    <name evidence="3" type="ORF">G647_10353</name>
</gene>
<dbReference type="GO" id="GO:0140849">
    <property type="term" value="F:ATP-dependent H2AZ histone chaperone activity"/>
    <property type="evidence" value="ECO:0007669"/>
    <property type="project" value="InterPro"/>
</dbReference>
<feature type="compositionally biased region" description="Low complexity" evidence="1">
    <location>
        <begin position="401"/>
        <end position="422"/>
    </location>
</feature>
<feature type="compositionally biased region" description="Low complexity" evidence="1">
    <location>
        <begin position="77"/>
        <end position="88"/>
    </location>
</feature>
<dbReference type="PANTHER" id="PTHR28108:SF1">
    <property type="entry name" value="SWR1-COMPLEX PROTEIN 3"/>
    <property type="match status" value="1"/>
</dbReference>
<dbReference type="InterPro" id="IPR057558">
    <property type="entry name" value="Swc3_dom"/>
</dbReference>
<reference evidence="3 4" key="1">
    <citation type="submission" date="2013-03" db="EMBL/GenBank/DDBJ databases">
        <title>The Genome Sequence of Cladophialophora carrionii CBS 160.54.</title>
        <authorList>
            <consortium name="The Broad Institute Genomics Platform"/>
            <person name="Cuomo C."/>
            <person name="de Hoog S."/>
            <person name="Gorbushina A."/>
            <person name="Walker B."/>
            <person name="Young S.K."/>
            <person name="Zeng Q."/>
            <person name="Gargeya S."/>
            <person name="Fitzgerald M."/>
            <person name="Haas B."/>
            <person name="Abouelleil A."/>
            <person name="Allen A.W."/>
            <person name="Alvarado L."/>
            <person name="Arachchi H.M."/>
            <person name="Berlin A.M."/>
            <person name="Chapman S.B."/>
            <person name="Gainer-Dewar J."/>
            <person name="Goldberg J."/>
            <person name="Griggs A."/>
            <person name="Gujja S."/>
            <person name="Hansen M."/>
            <person name="Howarth C."/>
            <person name="Imamovic A."/>
            <person name="Ireland A."/>
            <person name="Larimer J."/>
            <person name="McCowan C."/>
            <person name="Murphy C."/>
            <person name="Pearson M."/>
            <person name="Poon T.W."/>
            <person name="Priest M."/>
            <person name="Roberts A."/>
            <person name="Saif S."/>
            <person name="Shea T."/>
            <person name="Sisk P."/>
            <person name="Sykes S."/>
            <person name="Wortman J."/>
            <person name="Nusbaum C."/>
            <person name="Birren B."/>
        </authorList>
    </citation>
    <scope>NUCLEOTIDE SEQUENCE [LARGE SCALE GENOMIC DNA]</scope>
    <source>
        <strain evidence="3 4">CBS 160.54</strain>
    </source>
</reference>
<dbReference type="GO" id="GO:0000812">
    <property type="term" value="C:Swr1 complex"/>
    <property type="evidence" value="ECO:0007669"/>
    <property type="project" value="InterPro"/>
</dbReference>
<evidence type="ECO:0000313" key="4">
    <source>
        <dbReference type="Proteomes" id="UP000030678"/>
    </source>
</evidence>
<feature type="compositionally biased region" description="Pro residues" evidence="1">
    <location>
        <begin position="213"/>
        <end position="226"/>
    </location>
</feature>
<feature type="compositionally biased region" description="Polar residues" evidence="1">
    <location>
        <begin position="423"/>
        <end position="433"/>
    </location>
</feature>
<feature type="region of interest" description="Disordered" evidence="1">
    <location>
        <begin position="624"/>
        <end position="657"/>
    </location>
</feature>
<feature type="region of interest" description="Disordered" evidence="1">
    <location>
        <begin position="1"/>
        <end position="95"/>
    </location>
</feature>
<dbReference type="Pfam" id="PF24707">
    <property type="entry name" value="Swc3"/>
    <property type="match status" value="1"/>
</dbReference>
<feature type="region of interest" description="Disordered" evidence="1">
    <location>
        <begin position="369"/>
        <end position="461"/>
    </location>
</feature>
<evidence type="ECO:0000256" key="1">
    <source>
        <dbReference type="SAM" id="MobiDB-lite"/>
    </source>
</evidence>
<dbReference type="Proteomes" id="UP000030678">
    <property type="component" value="Unassembled WGS sequence"/>
</dbReference>